<dbReference type="GO" id="GO:0005524">
    <property type="term" value="F:ATP binding"/>
    <property type="evidence" value="ECO:0007669"/>
    <property type="project" value="UniProtKB-KW"/>
</dbReference>
<keyword evidence="3" id="KW-0143">Chaperone</keyword>
<evidence type="ECO:0000313" key="6">
    <source>
        <dbReference type="EMBL" id="ATB33941.1"/>
    </source>
</evidence>
<name>A0A250IS20_9BACT</name>
<dbReference type="Pfam" id="PF07724">
    <property type="entry name" value="AAA_2"/>
    <property type="match status" value="1"/>
</dbReference>
<dbReference type="Pfam" id="PF10431">
    <property type="entry name" value="ClpB_D2-small"/>
    <property type="match status" value="1"/>
</dbReference>
<dbReference type="PANTHER" id="PTHR11638:SF175">
    <property type="entry name" value="ATP-DEPENDENT CLP PROTEASE, ATP-BINDING SUBUNIT CLPC"/>
    <property type="match status" value="1"/>
</dbReference>
<keyword evidence="6" id="KW-0378">Hydrolase</keyword>
<dbReference type="Gene3D" id="1.10.8.60">
    <property type="match status" value="1"/>
</dbReference>
<dbReference type="SUPFAM" id="SSF52540">
    <property type="entry name" value="P-loop containing nucleoside triphosphate hydrolases"/>
    <property type="match status" value="2"/>
</dbReference>
<dbReference type="PRINTS" id="PR00300">
    <property type="entry name" value="CLPPROTEASEA"/>
</dbReference>
<feature type="domain" description="Clp ATPase C-terminal" evidence="5">
    <location>
        <begin position="683"/>
        <end position="775"/>
    </location>
</feature>
<proteinExistence type="predicted"/>
<dbReference type="InterPro" id="IPR050130">
    <property type="entry name" value="ClpA_ClpB"/>
</dbReference>
<feature type="domain" description="AAA+ ATPase" evidence="4">
    <location>
        <begin position="242"/>
        <end position="397"/>
    </location>
</feature>
<dbReference type="GO" id="GO:0008233">
    <property type="term" value="F:peptidase activity"/>
    <property type="evidence" value="ECO:0007669"/>
    <property type="project" value="UniProtKB-KW"/>
</dbReference>
<dbReference type="SMART" id="SM01086">
    <property type="entry name" value="ClpB_D2-small"/>
    <property type="match status" value="1"/>
</dbReference>
<dbReference type="GO" id="GO:0005737">
    <property type="term" value="C:cytoplasm"/>
    <property type="evidence" value="ECO:0007669"/>
    <property type="project" value="TreeGrafter"/>
</dbReference>
<dbReference type="InterPro" id="IPR003959">
    <property type="entry name" value="ATPase_AAA_core"/>
</dbReference>
<dbReference type="SMART" id="SM00382">
    <property type="entry name" value="AAA"/>
    <property type="match status" value="2"/>
</dbReference>
<dbReference type="GO" id="GO:0016887">
    <property type="term" value="F:ATP hydrolysis activity"/>
    <property type="evidence" value="ECO:0007669"/>
    <property type="project" value="InterPro"/>
</dbReference>
<dbReference type="InterPro" id="IPR001270">
    <property type="entry name" value="ClpA/B"/>
</dbReference>
<keyword evidence="1" id="KW-0547">Nucleotide-binding</keyword>
<dbReference type="InterPro" id="IPR019489">
    <property type="entry name" value="Clp_ATPase_C"/>
</dbReference>
<dbReference type="PANTHER" id="PTHR11638">
    <property type="entry name" value="ATP-DEPENDENT CLP PROTEASE"/>
    <property type="match status" value="1"/>
</dbReference>
<evidence type="ECO:0000259" key="4">
    <source>
        <dbReference type="SMART" id="SM00382"/>
    </source>
</evidence>
<protein>
    <submittedName>
        <fullName evidence="6">ATP-dependent Clp protease</fullName>
    </submittedName>
</protein>
<evidence type="ECO:0000259" key="5">
    <source>
        <dbReference type="SMART" id="SM01086"/>
    </source>
</evidence>
<dbReference type="EMBL" id="CP022163">
    <property type="protein sequence ID" value="ATB33941.1"/>
    <property type="molecule type" value="Genomic_DNA"/>
</dbReference>
<evidence type="ECO:0000256" key="3">
    <source>
        <dbReference type="ARBA" id="ARBA00023186"/>
    </source>
</evidence>
<sequence length="1121" mass="124948">MPRHMAASDAATGTLDFSTPILCQQLWSGDYQVFPVVAPALASHGPSLEACLAEQRLFLEEHLSQAEPEELSRFSLPAQVRLEMMEILATRADLPKRLVQATSIEMAVIIVPFSEETWVFVPALEHTVFVGRNQDVLATVRADVERLLAARELSGPEFLRLLPPRTTTLESLDLSLRRQDASDKARKAKKRQEEKLKRDQAHEVLLSVSTPLHARDEARHGPPLLGRDTELSLLSTLAGGEKRQGVLLVGPELAGKTELLQAWLRAEHKAGRARRVYATSGSRLIAGMSGFGQWQERVLRVMRAAQELDAVLYFENLGELLAQHSAESINIPGAMKPFLEEGRVRLIGELTPEALDLLENQHPGFLAVLTRVRLEPLGTRPTREALRLRAAWQKHAEPSRPFLADDAVDPLVELAERYLPGRALPGKAIRLYEELRAGLHQERTGDGRVPQLTRSRLYSLFSLKTGVPEFLLREDRALIASDVEAYFRRQLVGQEVAVRRVVETLCMVKAGLQPQGKPLATFLFVGPTGVGKTELARLLATFLFGSPERMFRFDMSEFMDSWAAERLIRGNAQGQGLLTRRVRQQPFCVLLLDEIEKAHPAVFDLLLQVCGEGRLTDTQGRTAWFHNALIIMTSNLGVAHRRAPLGIGATEVDDSAYYLREVHRHFRPEFVNRIDQLIAFHPLTPEQIQEVARLAVNKLGQRRGLLQRGLSLDVPPDITSALAATGYQEAYGARGLRRHLEQRLVVPLARALSAAGPDAQGSELILSPNPEGFTVALSRGSPKQVRNQLERVEAMRRARGELDTLLRMDAAERLGEQLRFLVAQLAREHRQLRGPEAVSIGQQQSEHGRLDFLWTQVERLRASISTAEELALLALFEQQDVTPFVEEAHAQMRALRLLLPSVLLALQPQRDGITLIVQEAGEARAMERWLLPLLEELPRRGWVAGGRVSVPRRSEPQRRDWSEEVLSAEALKVALRAPESSFREVLVSVGGPYAGSFLSLEAGLHRFPPLEEKKEPLFLTVNPVAMTTHLSQKELELPVIAPPENPPLAQLRLLPAVREHLPEGDVFIGDGSRRVAMEGQGYFQALEWVLLEHVLLLESASQFDPESAPAFPIDVLRSAAS</sequence>
<dbReference type="KEGG" id="mbd:MEBOL_007442"/>
<dbReference type="InterPro" id="IPR003593">
    <property type="entry name" value="AAA+_ATPase"/>
</dbReference>
<evidence type="ECO:0000313" key="7">
    <source>
        <dbReference type="Proteomes" id="UP000217289"/>
    </source>
</evidence>
<keyword evidence="6" id="KW-0645">Protease</keyword>
<gene>
    <name evidence="6" type="ORF">MEBOL_007442</name>
</gene>
<dbReference type="Proteomes" id="UP000217289">
    <property type="component" value="Chromosome"/>
</dbReference>
<evidence type="ECO:0000256" key="2">
    <source>
        <dbReference type="ARBA" id="ARBA00022840"/>
    </source>
</evidence>
<feature type="domain" description="AAA+ ATPase" evidence="4">
    <location>
        <begin position="518"/>
        <end position="750"/>
    </location>
</feature>
<reference evidence="6 7" key="1">
    <citation type="submission" date="2017-06" db="EMBL/GenBank/DDBJ databases">
        <authorList>
            <person name="Kim H.J."/>
            <person name="Triplett B.A."/>
        </authorList>
    </citation>
    <scope>NUCLEOTIDE SEQUENCE [LARGE SCALE GENOMIC DNA]</scope>
    <source>
        <strain evidence="6 7">DSM 14713</strain>
    </source>
</reference>
<dbReference type="Gene3D" id="3.40.50.300">
    <property type="entry name" value="P-loop containing nucleotide triphosphate hydrolases"/>
    <property type="match status" value="2"/>
</dbReference>
<evidence type="ECO:0000256" key="1">
    <source>
        <dbReference type="ARBA" id="ARBA00022741"/>
    </source>
</evidence>
<dbReference type="CDD" id="cd19499">
    <property type="entry name" value="RecA-like_ClpB_Hsp104-like"/>
    <property type="match status" value="1"/>
</dbReference>
<dbReference type="GO" id="GO:0006508">
    <property type="term" value="P:proteolysis"/>
    <property type="evidence" value="ECO:0007669"/>
    <property type="project" value="UniProtKB-KW"/>
</dbReference>
<organism evidence="6 7">
    <name type="scientific">Melittangium boletus DSM 14713</name>
    <dbReference type="NCBI Taxonomy" id="1294270"/>
    <lineage>
        <taxon>Bacteria</taxon>
        <taxon>Pseudomonadati</taxon>
        <taxon>Myxococcota</taxon>
        <taxon>Myxococcia</taxon>
        <taxon>Myxococcales</taxon>
        <taxon>Cystobacterineae</taxon>
        <taxon>Archangiaceae</taxon>
        <taxon>Melittangium</taxon>
    </lineage>
</organism>
<dbReference type="GO" id="GO:0034605">
    <property type="term" value="P:cellular response to heat"/>
    <property type="evidence" value="ECO:0007669"/>
    <property type="project" value="TreeGrafter"/>
</dbReference>
<keyword evidence="7" id="KW-1185">Reference proteome</keyword>
<accession>A0A250IS20</accession>
<dbReference type="AlphaFoldDB" id="A0A250IS20"/>
<keyword evidence="2" id="KW-0067">ATP-binding</keyword>
<dbReference type="InterPro" id="IPR027417">
    <property type="entry name" value="P-loop_NTPase"/>
</dbReference>